<accession>A0ABR3F381</accession>
<evidence type="ECO:0000313" key="2">
    <source>
        <dbReference type="Proteomes" id="UP001465976"/>
    </source>
</evidence>
<keyword evidence="2" id="KW-1185">Reference proteome</keyword>
<proteinExistence type="predicted"/>
<dbReference type="EMBL" id="JBAHYK010001071">
    <property type="protein sequence ID" value="KAL0569671.1"/>
    <property type="molecule type" value="Genomic_DNA"/>
</dbReference>
<name>A0ABR3F381_9AGAR</name>
<comment type="caution">
    <text evidence="1">The sequence shown here is derived from an EMBL/GenBank/DDBJ whole genome shotgun (WGS) entry which is preliminary data.</text>
</comment>
<dbReference type="Proteomes" id="UP001465976">
    <property type="component" value="Unassembled WGS sequence"/>
</dbReference>
<evidence type="ECO:0000313" key="1">
    <source>
        <dbReference type="EMBL" id="KAL0569671.1"/>
    </source>
</evidence>
<feature type="non-terminal residue" evidence="1">
    <location>
        <position position="105"/>
    </location>
</feature>
<sequence length="105" mass="11808">MGLRSTRRAQVIVLAAVSLLVIMFLLRSSGPAALAIIKGKGSFQGAIEKERLPPEPPTWVMLRKWEENLPQHNLTLPYPEGKKGKYVKFSNQIQQLGWNNVLNDL</sequence>
<reference evidence="1 2" key="1">
    <citation type="submission" date="2024-02" db="EMBL/GenBank/DDBJ databases">
        <title>A draft genome for the cacao thread blight pathogen Marasmius crinis-equi.</title>
        <authorList>
            <person name="Cohen S.P."/>
            <person name="Baruah I.K."/>
            <person name="Amoako-Attah I."/>
            <person name="Bukari Y."/>
            <person name="Meinhardt L.W."/>
            <person name="Bailey B.A."/>
        </authorList>
    </citation>
    <scope>NUCLEOTIDE SEQUENCE [LARGE SCALE GENOMIC DNA]</scope>
    <source>
        <strain evidence="1 2">GH-76</strain>
    </source>
</reference>
<protein>
    <submittedName>
        <fullName evidence="1">Uncharacterized protein</fullName>
    </submittedName>
</protein>
<gene>
    <name evidence="1" type="ORF">V5O48_012284</name>
</gene>
<organism evidence="1 2">
    <name type="scientific">Marasmius crinis-equi</name>
    <dbReference type="NCBI Taxonomy" id="585013"/>
    <lineage>
        <taxon>Eukaryota</taxon>
        <taxon>Fungi</taxon>
        <taxon>Dikarya</taxon>
        <taxon>Basidiomycota</taxon>
        <taxon>Agaricomycotina</taxon>
        <taxon>Agaricomycetes</taxon>
        <taxon>Agaricomycetidae</taxon>
        <taxon>Agaricales</taxon>
        <taxon>Marasmiineae</taxon>
        <taxon>Marasmiaceae</taxon>
        <taxon>Marasmius</taxon>
    </lineage>
</organism>